<evidence type="ECO:0000256" key="10">
    <source>
        <dbReference type="ARBA" id="ARBA00048496"/>
    </source>
</evidence>
<dbReference type="PANTHER" id="PTHR31118:SF32">
    <property type="entry name" value="KYNURENINE FORMAMIDASE"/>
    <property type="match status" value="1"/>
</dbReference>
<evidence type="ECO:0000256" key="9">
    <source>
        <dbReference type="ARBA" id="ARBA00023079"/>
    </source>
</evidence>
<dbReference type="GO" id="GO:0004061">
    <property type="term" value="F:arylformamidase activity"/>
    <property type="evidence" value="ECO:0007669"/>
    <property type="project" value="UniProtKB-EC"/>
</dbReference>
<dbReference type="EC" id="3.5.1.9" evidence="4"/>
<gene>
    <name evidence="12" type="ORF">C4520_01385</name>
</gene>
<dbReference type="SUPFAM" id="SSF102198">
    <property type="entry name" value="Putative cyclase"/>
    <property type="match status" value="1"/>
</dbReference>
<sequence>MQASCRKLSRGWHMKYYDISVPISATMPIYEGDPPVEVVPFSRISRGDIVNVLRLNMGTHTGTHIDAPLHVIEGGRNISEIPIETLHGPALIIDTGAAEVITPDFVASPHLNGIKRILFKTRNSSYWKQPGFRRDFTYLTGETAKQLADRGVKLVGIDYLSIEKFGSEDHAAHRLLLEAGVVVLEGLNLSDVSAGIYELLCLPLRIHDGDGSPCRAILLEK</sequence>
<proteinExistence type="predicted"/>
<name>A0A3A4P5B7_ABYX5</name>
<evidence type="ECO:0000256" key="5">
    <source>
        <dbReference type="ARBA" id="ARBA00014889"/>
    </source>
</evidence>
<evidence type="ECO:0000256" key="4">
    <source>
        <dbReference type="ARBA" id="ARBA00012930"/>
    </source>
</evidence>
<dbReference type="EMBL" id="QZKU01000014">
    <property type="protein sequence ID" value="RJP26015.1"/>
    <property type="molecule type" value="Genomic_DNA"/>
</dbReference>
<evidence type="ECO:0000313" key="13">
    <source>
        <dbReference type="Proteomes" id="UP000265882"/>
    </source>
</evidence>
<protein>
    <recommendedName>
        <fullName evidence="5">Kynurenine formamidase</fullName>
        <ecNumber evidence="4">3.5.1.9</ecNumber>
    </recommendedName>
</protein>
<evidence type="ECO:0000256" key="11">
    <source>
        <dbReference type="ARBA" id="ARBA00060547"/>
    </source>
</evidence>
<dbReference type="Gene3D" id="3.50.30.50">
    <property type="entry name" value="Putative cyclase"/>
    <property type="match status" value="1"/>
</dbReference>
<dbReference type="GO" id="GO:0019441">
    <property type="term" value="P:L-tryptophan catabolic process to kynurenine"/>
    <property type="evidence" value="ECO:0007669"/>
    <property type="project" value="InterPro"/>
</dbReference>
<reference evidence="12 13" key="1">
    <citation type="journal article" date="2017" name="ISME J.">
        <title>Energy and carbon metabolisms in a deep terrestrial subsurface fluid microbial community.</title>
        <authorList>
            <person name="Momper L."/>
            <person name="Jungbluth S.P."/>
            <person name="Lee M.D."/>
            <person name="Amend J.P."/>
        </authorList>
    </citation>
    <scope>NUCLEOTIDE SEQUENCE [LARGE SCALE GENOMIC DNA]</scope>
    <source>
        <strain evidence="12">SURF_5</strain>
    </source>
</reference>
<evidence type="ECO:0000256" key="6">
    <source>
        <dbReference type="ARBA" id="ARBA00022723"/>
    </source>
</evidence>
<accession>A0A3A4P5B7</accession>
<evidence type="ECO:0000256" key="2">
    <source>
        <dbReference type="ARBA" id="ARBA00002204"/>
    </source>
</evidence>
<keyword evidence="9" id="KW-0823">Tryptophan catabolism</keyword>
<evidence type="ECO:0000313" key="12">
    <source>
        <dbReference type="EMBL" id="RJP26015.1"/>
    </source>
</evidence>
<comment type="function">
    <text evidence="2">Catalyzes the hydrolysis of N-formyl-L-kynurenine to L-kynurenine, the second step in the kynurenine pathway of tryptophan degradation.</text>
</comment>
<comment type="caution">
    <text evidence="12">The sequence shown here is derived from an EMBL/GenBank/DDBJ whole genome shotgun (WGS) entry which is preliminary data.</text>
</comment>
<comment type="subunit">
    <text evidence="3">Homodimer.</text>
</comment>
<keyword evidence="6" id="KW-0479">Metal-binding</keyword>
<evidence type="ECO:0000256" key="8">
    <source>
        <dbReference type="ARBA" id="ARBA00022833"/>
    </source>
</evidence>
<comment type="pathway">
    <text evidence="11">Amino-acid degradation; L-tryptophan degradation via kynurenine pathway; L-kynurenine from L-tryptophan: step 2/2.</text>
</comment>
<evidence type="ECO:0000256" key="3">
    <source>
        <dbReference type="ARBA" id="ARBA00011738"/>
    </source>
</evidence>
<evidence type="ECO:0000256" key="1">
    <source>
        <dbReference type="ARBA" id="ARBA00001947"/>
    </source>
</evidence>
<dbReference type="FunFam" id="3.50.30.50:FF:000001">
    <property type="entry name" value="Kynurenine formamidase"/>
    <property type="match status" value="1"/>
</dbReference>
<organism evidence="12 13">
    <name type="scientific">Abyssobacteria bacterium (strain SURF_5)</name>
    <dbReference type="NCBI Taxonomy" id="2093360"/>
    <lineage>
        <taxon>Bacteria</taxon>
        <taxon>Pseudomonadati</taxon>
        <taxon>Candidatus Hydrogenedentota</taxon>
        <taxon>Candidatus Abyssobacteria</taxon>
    </lineage>
</organism>
<dbReference type="GO" id="GO:0046872">
    <property type="term" value="F:metal ion binding"/>
    <property type="evidence" value="ECO:0007669"/>
    <property type="project" value="UniProtKB-KW"/>
</dbReference>
<dbReference type="Proteomes" id="UP000265882">
    <property type="component" value="Unassembled WGS sequence"/>
</dbReference>
<dbReference type="InterPro" id="IPR037175">
    <property type="entry name" value="KFase_sf"/>
</dbReference>
<keyword evidence="8" id="KW-0862">Zinc</keyword>
<dbReference type="AlphaFoldDB" id="A0A3A4P5B7"/>
<evidence type="ECO:0000256" key="7">
    <source>
        <dbReference type="ARBA" id="ARBA00022801"/>
    </source>
</evidence>
<dbReference type="InterPro" id="IPR007325">
    <property type="entry name" value="KFase/CYL"/>
</dbReference>
<keyword evidence="7" id="KW-0378">Hydrolase</keyword>
<dbReference type="PANTHER" id="PTHR31118">
    <property type="entry name" value="CYCLASE-LIKE PROTEIN 2"/>
    <property type="match status" value="1"/>
</dbReference>
<dbReference type="Pfam" id="PF04199">
    <property type="entry name" value="Cyclase"/>
    <property type="match status" value="1"/>
</dbReference>
<comment type="catalytic activity">
    <reaction evidence="10">
        <text>N-formyl-L-kynurenine + H2O = L-kynurenine + formate + H(+)</text>
        <dbReference type="Rhea" id="RHEA:13009"/>
        <dbReference type="ChEBI" id="CHEBI:15377"/>
        <dbReference type="ChEBI" id="CHEBI:15378"/>
        <dbReference type="ChEBI" id="CHEBI:15740"/>
        <dbReference type="ChEBI" id="CHEBI:57959"/>
        <dbReference type="ChEBI" id="CHEBI:58629"/>
        <dbReference type="EC" id="3.5.1.9"/>
    </reaction>
</comment>
<comment type="cofactor">
    <cofactor evidence="1">
        <name>Zn(2+)</name>
        <dbReference type="ChEBI" id="CHEBI:29105"/>
    </cofactor>
</comment>